<evidence type="ECO:0000313" key="1">
    <source>
        <dbReference type="EMBL" id="KAH6929323.1"/>
    </source>
</evidence>
<reference evidence="1" key="1">
    <citation type="submission" date="2020-05" db="EMBL/GenBank/DDBJ databases">
        <title>Large-scale comparative analyses of tick genomes elucidate their genetic diversity and vector capacities.</title>
        <authorList>
            <person name="Jia N."/>
            <person name="Wang J."/>
            <person name="Shi W."/>
            <person name="Du L."/>
            <person name="Sun Y."/>
            <person name="Zhan W."/>
            <person name="Jiang J."/>
            <person name="Wang Q."/>
            <person name="Zhang B."/>
            <person name="Ji P."/>
            <person name="Sakyi L.B."/>
            <person name="Cui X."/>
            <person name="Yuan T."/>
            <person name="Jiang B."/>
            <person name="Yang W."/>
            <person name="Lam T.T.-Y."/>
            <person name="Chang Q."/>
            <person name="Ding S."/>
            <person name="Wang X."/>
            <person name="Zhu J."/>
            <person name="Ruan X."/>
            <person name="Zhao L."/>
            <person name="Wei J."/>
            <person name="Que T."/>
            <person name="Du C."/>
            <person name="Cheng J."/>
            <person name="Dai P."/>
            <person name="Han X."/>
            <person name="Huang E."/>
            <person name="Gao Y."/>
            <person name="Liu J."/>
            <person name="Shao H."/>
            <person name="Ye R."/>
            <person name="Li L."/>
            <person name="Wei W."/>
            <person name="Wang X."/>
            <person name="Wang C."/>
            <person name="Yang T."/>
            <person name="Huo Q."/>
            <person name="Li W."/>
            <person name="Guo W."/>
            <person name="Chen H."/>
            <person name="Zhou L."/>
            <person name="Ni X."/>
            <person name="Tian J."/>
            <person name="Zhou Y."/>
            <person name="Sheng Y."/>
            <person name="Liu T."/>
            <person name="Pan Y."/>
            <person name="Xia L."/>
            <person name="Li J."/>
            <person name="Zhao F."/>
            <person name="Cao W."/>
        </authorList>
    </citation>
    <scope>NUCLEOTIDE SEQUENCE</scope>
    <source>
        <strain evidence="1">Hyas-2018</strain>
    </source>
</reference>
<evidence type="ECO:0000313" key="2">
    <source>
        <dbReference type="Proteomes" id="UP000821845"/>
    </source>
</evidence>
<organism evidence="1 2">
    <name type="scientific">Hyalomma asiaticum</name>
    <name type="common">Tick</name>
    <dbReference type="NCBI Taxonomy" id="266040"/>
    <lineage>
        <taxon>Eukaryota</taxon>
        <taxon>Metazoa</taxon>
        <taxon>Ecdysozoa</taxon>
        <taxon>Arthropoda</taxon>
        <taxon>Chelicerata</taxon>
        <taxon>Arachnida</taxon>
        <taxon>Acari</taxon>
        <taxon>Parasitiformes</taxon>
        <taxon>Ixodida</taxon>
        <taxon>Ixodoidea</taxon>
        <taxon>Ixodidae</taxon>
        <taxon>Hyalomminae</taxon>
        <taxon>Hyalomma</taxon>
    </lineage>
</organism>
<protein>
    <submittedName>
        <fullName evidence="1">Uncharacterized protein</fullName>
    </submittedName>
</protein>
<proteinExistence type="predicted"/>
<name>A0ACB7S341_HYAAI</name>
<accession>A0ACB7S341</accession>
<dbReference type="Proteomes" id="UP000821845">
    <property type="component" value="Chromosome 6"/>
</dbReference>
<comment type="caution">
    <text evidence="1">The sequence shown here is derived from an EMBL/GenBank/DDBJ whole genome shotgun (WGS) entry which is preliminary data.</text>
</comment>
<gene>
    <name evidence="1" type="ORF">HPB50_026524</name>
</gene>
<keyword evidence="2" id="KW-1185">Reference proteome</keyword>
<dbReference type="EMBL" id="CM023486">
    <property type="protein sequence ID" value="KAH6929323.1"/>
    <property type="molecule type" value="Genomic_DNA"/>
</dbReference>
<sequence>MPLITVINEKLLENDLKCETLESTCRASVFGIPRVVAPARRKSRGASRAREETEADGRSTARLHPYFWSGWRPTRQPEASCGKNGNGQKRAPSEPSVDNAAGQRGGSSQSPTGPDAQEDARPSSPAVAAIQNVNLPPFWPSSPCILLLQVEAQFRPQQITSEQTRYWHLVSLPPDVAEDFADILASPHPSHPYNTLKEAIISRKSESEQSRPLIVATELGDHRPSTLMRRVRQFAGGTSATREKVWRESFFQRLPQSMVPVLVAADVPVDTLAEMADRVADYSWA</sequence>